<dbReference type="SUPFAM" id="SSF46565">
    <property type="entry name" value="Chaperone J-domain"/>
    <property type="match status" value="1"/>
</dbReference>
<dbReference type="CDD" id="cd06257">
    <property type="entry name" value="DnaJ"/>
    <property type="match status" value="1"/>
</dbReference>
<dbReference type="PROSITE" id="PS50076">
    <property type="entry name" value="DNAJ_2"/>
    <property type="match status" value="1"/>
</dbReference>
<dbReference type="SMART" id="SM00271">
    <property type="entry name" value="DnaJ"/>
    <property type="match status" value="1"/>
</dbReference>
<dbReference type="InterPro" id="IPR036869">
    <property type="entry name" value="J_dom_sf"/>
</dbReference>
<keyword evidence="1" id="KW-0143">Chaperone</keyword>
<keyword evidence="4" id="KW-1185">Reference proteome</keyword>
<dbReference type="Gene3D" id="1.10.287.110">
    <property type="entry name" value="DnaJ domain"/>
    <property type="match status" value="1"/>
</dbReference>
<evidence type="ECO:0000313" key="4">
    <source>
        <dbReference type="Proteomes" id="UP000537141"/>
    </source>
</evidence>
<feature type="domain" description="J" evidence="2">
    <location>
        <begin position="148"/>
        <end position="200"/>
    </location>
</feature>
<sequence>MHSLNSYLSPILDAIEQFLNGCSQCNEHQIITYLQEKKVAPFEQFSLADSQDLFSAHFLCMHALYHLKKHYRQTKQFALVIESVRIQRIALSTVMEVTDDSSTALERNDPLEEYYLNAKHYFDTQENEINEMIKSFWQRYFAQDNKQEALKVLGLPASADANMVKAQYLRLVQVHHPDKGGCAEMFNQIRQAKSVLDKTL</sequence>
<dbReference type="Pfam" id="PF00226">
    <property type="entry name" value="DnaJ"/>
    <property type="match status" value="1"/>
</dbReference>
<dbReference type="Proteomes" id="UP000537141">
    <property type="component" value="Unassembled WGS sequence"/>
</dbReference>
<dbReference type="EMBL" id="JACHHU010000025">
    <property type="protein sequence ID" value="MBB6544199.1"/>
    <property type="molecule type" value="Genomic_DNA"/>
</dbReference>
<comment type="caution">
    <text evidence="3">The sequence shown here is derived from an EMBL/GenBank/DDBJ whole genome shotgun (WGS) entry which is preliminary data.</text>
</comment>
<dbReference type="InterPro" id="IPR001623">
    <property type="entry name" value="DnaJ_domain"/>
</dbReference>
<name>A0A7X0TUJ0_9GAMM</name>
<accession>A0A7X0TUJ0</accession>
<dbReference type="Pfam" id="PF12339">
    <property type="entry name" value="DNAJ_related"/>
    <property type="match status" value="1"/>
</dbReference>
<gene>
    <name evidence="3" type="ORF">HNQ55_002727</name>
</gene>
<evidence type="ECO:0000259" key="2">
    <source>
        <dbReference type="PROSITE" id="PS50076"/>
    </source>
</evidence>
<dbReference type="RefSeq" id="WP_184425093.1">
    <property type="nucleotide sequence ID" value="NZ_AP027362.1"/>
</dbReference>
<protein>
    <recommendedName>
        <fullName evidence="2">J domain-containing protein</fullName>
    </recommendedName>
</protein>
<proteinExistence type="predicted"/>
<dbReference type="AlphaFoldDB" id="A0A7X0TUJ0"/>
<dbReference type="InterPro" id="IPR021059">
    <property type="entry name" value="DnaJ-related_N"/>
</dbReference>
<reference evidence="3 4" key="1">
    <citation type="submission" date="2020-08" db="EMBL/GenBank/DDBJ databases">
        <title>Genomic Encyclopedia of Type Strains, Phase IV (KMG-IV): sequencing the most valuable type-strain genomes for metagenomic binning, comparative biology and taxonomic classification.</title>
        <authorList>
            <person name="Goeker M."/>
        </authorList>
    </citation>
    <scope>NUCLEOTIDE SEQUENCE [LARGE SCALE GENOMIC DNA]</scope>
    <source>
        <strain evidence="3 4">DSM 26287</strain>
    </source>
</reference>
<evidence type="ECO:0000256" key="1">
    <source>
        <dbReference type="ARBA" id="ARBA00023186"/>
    </source>
</evidence>
<evidence type="ECO:0000313" key="3">
    <source>
        <dbReference type="EMBL" id="MBB6544199.1"/>
    </source>
</evidence>
<organism evidence="3 4">
    <name type="scientific">Thalassotalea piscium</name>
    <dbReference type="NCBI Taxonomy" id="1230533"/>
    <lineage>
        <taxon>Bacteria</taxon>
        <taxon>Pseudomonadati</taxon>
        <taxon>Pseudomonadota</taxon>
        <taxon>Gammaproteobacteria</taxon>
        <taxon>Alteromonadales</taxon>
        <taxon>Colwelliaceae</taxon>
        <taxon>Thalassotalea</taxon>
    </lineage>
</organism>